<name>A0A0N5AYX7_9BILA</name>
<evidence type="ECO:0000256" key="1">
    <source>
        <dbReference type="SAM" id="MobiDB-lite"/>
    </source>
</evidence>
<feature type="region of interest" description="Disordered" evidence="1">
    <location>
        <begin position="1"/>
        <end position="29"/>
    </location>
</feature>
<evidence type="ECO:0000313" key="2">
    <source>
        <dbReference type="Proteomes" id="UP000046393"/>
    </source>
</evidence>
<feature type="compositionally biased region" description="Low complexity" evidence="1">
    <location>
        <begin position="55"/>
        <end position="68"/>
    </location>
</feature>
<evidence type="ECO:0000313" key="3">
    <source>
        <dbReference type="WBParaSite" id="SMUV_0001017901-mRNA-1"/>
    </source>
</evidence>
<keyword evidence="2" id="KW-1185">Reference proteome</keyword>
<reference evidence="3" key="1">
    <citation type="submission" date="2017-02" db="UniProtKB">
        <authorList>
            <consortium name="WormBaseParasite"/>
        </authorList>
    </citation>
    <scope>IDENTIFICATION</scope>
</reference>
<proteinExistence type="predicted"/>
<dbReference type="AlphaFoldDB" id="A0A0N5AYX7"/>
<dbReference type="WBParaSite" id="SMUV_0001017901-mRNA-1">
    <property type="protein sequence ID" value="SMUV_0001017901-mRNA-1"/>
    <property type="gene ID" value="SMUV_0001017901"/>
</dbReference>
<dbReference type="Proteomes" id="UP000046393">
    <property type="component" value="Unplaced"/>
</dbReference>
<sequence>MKPVTSIRCSDGDSYHRFRRKQSDDLSTLHQQDKIVSTNNSGTTNTNVFSVTVAPQRSTSPLLRTSSSGAEASSPTHFSSTAIRL</sequence>
<feature type="region of interest" description="Disordered" evidence="1">
    <location>
        <begin position="55"/>
        <end position="85"/>
    </location>
</feature>
<accession>A0A0N5AYX7</accession>
<feature type="compositionally biased region" description="Basic and acidic residues" evidence="1">
    <location>
        <begin position="10"/>
        <end position="24"/>
    </location>
</feature>
<protein>
    <submittedName>
        <fullName evidence="3">Uncharacterized protein</fullName>
    </submittedName>
</protein>
<feature type="compositionally biased region" description="Polar residues" evidence="1">
    <location>
        <begin position="69"/>
        <end position="85"/>
    </location>
</feature>
<organism evidence="2 3">
    <name type="scientific">Syphacia muris</name>
    <dbReference type="NCBI Taxonomy" id="451379"/>
    <lineage>
        <taxon>Eukaryota</taxon>
        <taxon>Metazoa</taxon>
        <taxon>Ecdysozoa</taxon>
        <taxon>Nematoda</taxon>
        <taxon>Chromadorea</taxon>
        <taxon>Rhabditida</taxon>
        <taxon>Spirurina</taxon>
        <taxon>Oxyuridomorpha</taxon>
        <taxon>Oxyuroidea</taxon>
        <taxon>Oxyuridae</taxon>
        <taxon>Syphacia</taxon>
    </lineage>
</organism>